<dbReference type="EC" id="6.3.2.29" evidence="5"/>
<gene>
    <name evidence="16" type="ORF">SAMN04487931_104119</name>
</gene>
<dbReference type="GO" id="GO:0046872">
    <property type="term" value="F:metal ion binding"/>
    <property type="evidence" value="ECO:0007669"/>
    <property type="project" value="InterPro"/>
</dbReference>
<dbReference type="AlphaFoldDB" id="A0A1H2FEU6"/>
<dbReference type="PANTHER" id="PTHR23135">
    <property type="entry name" value="MUR LIGASE FAMILY MEMBER"/>
    <property type="match status" value="1"/>
</dbReference>
<evidence type="ECO:0000256" key="6">
    <source>
        <dbReference type="ARBA" id="ARBA00022036"/>
    </source>
</evidence>
<reference evidence="17" key="1">
    <citation type="submission" date="2016-10" db="EMBL/GenBank/DDBJ databases">
        <authorList>
            <person name="Varghese N."/>
            <person name="Submissions S."/>
        </authorList>
    </citation>
    <scope>NUCLEOTIDE SEQUENCE [LARGE SCALE GENOMIC DNA]</scope>
    <source>
        <strain evidence="17">DSM 3384</strain>
    </source>
</reference>
<dbReference type="PROSITE" id="PS50975">
    <property type="entry name" value="ATP_GRASP"/>
    <property type="match status" value="1"/>
</dbReference>
<dbReference type="NCBIfam" id="TIGR02068">
    <property type="entry name" value="cya_phycin_syn"/>
    <property type="match status" value="1"/>
</dbReference>
<evidence type="ECO:0000256" key="13">
    <source>
        <dbReference type="ARBA" id="ARBA00048425"/>
    </source>
</evidence>
<dbReference type="InterPro" id="IPR011810">
    <property type="entry name" value="Cya_phycin_syn"/>
</dbReference>
<evidence type="ECO:0000313" key="16">
    <source>
        <dbReference type="EMBL" id="SDU05884.1"/>
    </source>
</evidence>
<evidence type="ECO:0000256" key="9">
    <source>
        <dbReference type="ARBA" id="ARBA00022755"/>
    </source>
</evidence>
<dbReference type="Pfam" id="PF02875">
    <property type="entry name" value="Mur_ligase_C"/>
    <property type="match status" value="1"/>
</dbReference>
<dbReference type="EMBL" id="FNLL01000004">
    <property type="protein sequence ID" value="SDU05884.1"/>
    <property type="molecule type" value="Genomic_DNA"/>
</dbReference>
<dbReference type="Gene3D" id="3.40.1190.10">
    <property type="entry name" value="Mur-like, catalytic domain"/>
    <property type="match status" value="1"/>
</dbReference>
<dbReference type="InterPro" id="IPR036615">
    <property type="entry name" value="Mur_ligase_C_dom_sf"/>
</dbReference>
<protein>
    <recommendedName>
        <fullName evidence="6">Cyanophycin synthetase</fullName>
        <ecNumber evidence="5">6.3.2.29</ecNumber>
        <ecNumber evidence="4">6.3.2.30</ecNumber>
    </recommendedName>
    <alternativeName>
        <fullName evidence="11">Cyanophycin synthase</fullName>
    </alternativeName>
</protein>
<dbReference type="SUPFAM" id="SSF53623">
    <property type="entry name" value="MurD-like peptide ligases, catalytic domain"/>
    <property type="match status" value="1"/>
</dbReference>
<dbReference type="InterPro" id="IPR013221">
    <property type="entry name" value="Mur_ligase_cen"/>
</dbReference>
<evidence type="ECO:0000256" key="5">
    <source>
        <dbReference type="ARBA" id="ARBA00013005"/>
    </source>
</evidence>
<evidence type="ECO:0000256" key="11">
    <source>
        <dbReference type="ARBA" id="ARBA00031353"/>
    </source>
</evidence>
<dbReference type="InterPro" id="IPR044019">
    <property type="entry name" value="Cyanophycin_syn_N"/>
</dbReference>
<dbReference type="Pfam" id="PF18921">
    <property type="entry name" value="Cyanophycin_syn"/>
    <property type="match status" value="1"/>
</dbReference>
<proteinExistence type="inferred from homology"/>
<evidence type="ECO:0000256" key="3">
    <source>
        <dbReference type="ARBA" id="ARBA00011738"/>
    </source>
</evidence>
<evidence type="ECO:0000313" key="17">
    <source>
        <dbReference type="Proteomes" id="UP000199608"/>
    </source>
</evidence>
<keyword evidence="10 14" id="KW-0067">ATP-binding</keyword>
<dbReference type="Proteomes" id="UP000199608">
    <property type="component" value="Unassembled WGS sequence"/>
</dbReference>
<keyword evidence="17" id="KW-1185">Reference proteome</keyword>
<evidence type="ECO:0000256" key="14">
    <source>
        <dbReference type="PROSITE-ProRule" id="PRU00409"/>
    </source>
</evidence>
<dbReference type="InterPro" id="IPR004101">
    <property type="entry name" value="Mur_ligase_C"/>
</dbReference>
<comment type="subunit">
    <text evidence="3">Homodimer.</text>
</comment>
<dbReference type="GO" id="GO:0005524">
    <property type="term" value="F:ATP binding"/>
    <property type="evidence" value="ECO:0007669"/>
    <property type="project" value="UniProtKB-UniRule"/>
</dbReference>
<keyword evidence="9" id="KW-0658">Purine biosynthesis</keyword>
<dbReference type="RefSeq" id="WP_092232399.1">
    <property type="nucleotide sequence ID" value="NZ_FNLL01000004.1"/>
</dbReference>
<name>A0A1H2FEU6_9BACT</name>
<organism evidence="16 17">
    <name type="scientific">Desulfobacula phenolica</name>
    <dbReference type="NCBI Taxonomy" id="90732"/>
    <lineage>
        <taxon>Bacteria</taxon>
        <taxon>Pseudomonadati</taxon>
        <taxon>Thermodesulfobacteriota</taxon>
        <taxon>Desulfobacteria</taxon>
        <taxon>Desulfobacterales</taxon>
        <taxon>Desulfobacteraceae</taxon>
        <taxon>Desulfobacula</taxon>
    </lineage>
</organism>
<accession>A0A1H2FEU6</accession>
<dbReference type="SUPFAM" id="SSF53244">
    <property type="entry name" value="MurD-like peptide ligases, peptide-binding domain"/>
    <property type="match status" value="1"/>
</dbReference>
<evidence type="ECO:0000256" key="12">
    <source>
        <dbReference type="ARBA" id="ARBA00048094"/>
    </source>
</evidence>
<dbReference type="Gene3D" id="3.90.190.20">
    <property type="entry name" value="Mur ligase, C-terminal domain"/>
    <property type="match status" value="1"/>
</dbReference>
<dbReference type="PANTHER" id="PTHR23135:SF18">
    <property type="entry name" value="CYANOPHYCIN SYNTHETASE"/>
    <property type="match status" value="1"/>
</dbReference>
<evidence type="ECO:0000256" key="1">
    <source>
        <dbReference type="ARBA" id="ARBA00003184"/>
    </source>
</evidence>
<comment type="function">
    <text evidence="1">Catalyzes the ATP-dependent polymerization of arginine and aspartate to multi-L-arginyl-poly-L-aspartic acid (cyanophycin; a water-insoluble reserve polymer).</text>
</comment>
<dbReference type="GO" id="GO:0071160">
    <property type="term" value="F:cyanophycin synthetase activity (L-aspartate-adding)"/>
    <property type="evidence" value="ECO:0007669"/>
    <property type="project" value="UniProtKB-EC"/>
</dbReference>
<keyword evidence="8 14" id="KW-0547">Nucleotide-binding</keyword>
<evidence type="ECO:0000256" key="10">
    <source>
        <dbReference type="ARBA" id="ARBA00022840"/>
    </source>
</evidence>
<feature type="domain" description="ATP-grasp" evidence="15">
    <location>
        <begin position="220"/>
        <end position="473"/>
    </location>
</feature>
<dbReference type="NCBIfam" id="NF010623">
    <property type="entry name" value="PRK14016.1"/>
    <property type="match status" value="1"/>
</dbReference>
<dbReference type="EC" id="6.3.2.30" evidence="4"/>
<sequence length="871" mass="94872">MITIKELRALRGPNRHTRHTAIFMVLDINEYESRPSDKIKGFSDRLLTLIPTLQSHGCSIGKPGGFIQRLQNGTWAGHIIEHIAIELQCLAGMEVGYGKSLSTPQKGTYIIVFRYLVESAGLKAAKDAVSLFEAVAEGKEFDVNKIVSDLKILREEDMLGPTTWSIVKEAKSRGIPFIRLNQDSHIQLGYGAGQKRIQASITSNTSAIAVETADEKTAVKVYLKKAGIPVPNGRVVTTQDEAMDAFNEIGTAVVVKPDVGNHGNGSTINITNPDQLKKAFQAAKAYHPDVIVEEYVHGGDYRLLVIDGKFIAAARREPAHIIGDGKSSINDLIKQVNSDPLRGFGHEKVLTQIEVDEMTERLLSLNGLSINSVPQEKQIVYLKATANLSQGGTATDVTDEVNPDIRLMAERAARIIGLDCVGIDALAEDISQPLGPSGIKVVEVNAAPGFRMHLEPTKGRPRNVAKPIVDMLFPEGYTQVPVLAVTGTNGKTTTCKLIAHTLKYSGKKVGLTCTTGIAIDGNSILTGDYSGPEGAGIVVREPTVDHIVLEIARGGIVRRGLGVDEVDVGVLLNIGEDHLGTDWIESQDELCMVKSTVVEVVKKTGTSVLNADDNASMSVLERARGNIILFSLDPENPKIKKHIREGGTVIILDGRNAVIRTMVLDIIVCTLEEIPITFGGIIDFNTANALAAIGALHGLGLTLEQIRNGIMTFYPSANQNPGRMNLFDFQEYKVLLDYGHNTDSARALARLLPRLSPGRKIGLSHGTGNRTNEQLIDYGKALALVYDYIMLTDFDPRNRPLGETPKLVYEGLIRGGFSKENIEIIQDPEKAVDYIFSKVKKGDLLVIQPDELEPVMGQIMERYRQTITLPT</sequence>
<evidence type="ECO:0000256" key="8">
    <source>
        <dbReference type="ARBA" id="ARBA00022741"/>
    </source>
</evidence>
<dbReference type="Pfam" id="PF02222">
    <property type="entry name" value="ATP-grasp"/>
    <property type="match status" value="1"/>
</dbReference>
<dbReference type="GO" id="GO:0006164">
    <property type="term" value="P:purine nucleotide biosynthetic process"/>
    <property type="evidence" value="ECO:0007669"/>
    <property type="project" value="UniProtKB-KW"/>
</dbReference>
<dbReference type="InterPro" id="IPR013815">
    <property type="entry name" value="ATP_grasp_subdomain_1"/>
</dbReference>
<dbReference type="Pfam" id="PF08245">
    <property type="entry name" value="Mur_ligase_M"/>
    <property type="match status" value="1"/>
</dbReference>
<evidence type="ECO:0000259" key="15">
    <source>
        <dbReference type="PROSITE" id="PS50975"/>
    </source>
</evidence>
<dbReference type="InterPro" id="IPR011761">
    <property type="entry name" value="ATP-grasp"/>
</dbReference>
<evidence type="ECO:0000256" key="7">
    <source>
        <dbReference type="ARBA" id="ARBA00022598"/>
    </source>
</evidence>
<dbReference type="InterPro" id="IPR003135">
    <property type="entry name" value="ATP-grasp_carboxylate-amine"/>
</dbReference>
<dbReference type="Gene3D" id="3.30.470.20">
    <property type="entry name" value="ATP-grasp fold, B domain"/>
    <property type="match status" value="1"/>
</dbReference>
<dbReference type="InterPro" id="IPR036565">
    <property type="entry name" value="Mur-like_cat_sf"/>
</dbReference>
<evidence type="ECO:0000256" key="2">
    <source>
        <dbReference type="ARBA" id="ARBA00009060"/>
    </source>
</evidence>
<dbReference type="SUPFAM" id="SSF56059">
    <property type="entry name" value="Glutathione synthetase ATP-binding domain-like"/>
    <property type="match status" value="1"/>
</dbReference>
<dbReference type="GO" id="GO:0071161">
    <property type="term" value="F:cyanophycin synthetase activity (L-arginine-adding)"/>
    <property type="evidence" value="ECO:0007669"/>
    <property type="project" value="UniProtKB-EC"/>
</dbReference>
<comment type="catalytic activity">
    <reaction evidence="13">
        <text>[L-4-(L-arginin-2-N-yl)aspartate](n) + L-aspartate + ATP = [L-4-(L-arginin-2-N-yl)aspartate](n)-L-aspartate + ADP + phosphate + H(+)</text>
        <dbReference type="Rhea" id="RHEA:13277"/>
        <dbReference type="Rhea" id="RHEA-COMP:13728"/>
        <dbReference type="Rhea" id="RHEA-COMP:13733"/>
        <dbReference type="ChEBI" id="CHEBI:15378"/>
        <dbReference type="ChEBI" id="CHEBI:29991"/>
        <dbReference type="ChEBI" id="CHEBI:30616"/>
        <dbReference type="ChEBI" id="CHEBI:43474"/>
        <dbReference type="ChEBI" id="CHEBI:137986"/>
        <dbReference type="ChEBI" id="CHEBI:137990"/>
        <dbReference type="ChEBI" id="CHEBI:456216"/>
        <dbReference type="EC" id="6.3.2.29"/>
    </reaction>
</comment>
<comment type="similarity">
    <text evidence="2">In the C-terminal section; belongs to the MurCDEF family.</text>
</comment>
<dbReference type="Gene3D" id="3.30.1490.20">
    <property type="entry name" value="ATP-grasp fold, A domain"/>
    <property type="match status" value="1"/>
</dbReference>
<evidence type="ECO:0000256" key="4">
    <source>
        <dbReference type="ARBA" id="ARBA00012968"/>
    </source>
</evidence>
<keyword evidence="7" id="KW-0436">Ligase</keyword>
<comment type="catalytic activity">
    <reaction evidence="12">
        <text>[L-4-(L-arginin-2-N-yl)aspartate](n)-L-aspartate + L-arginine + ATP = [L-4-(L-arginin-2-N-yl)aspartate](n+1) + ADP + phosphate + H(+)</text>
        <dbReference type="Rhea" id="RHEA:23888"/>
        <dbReference type="Rhea" id="RHEA-COMP:13732"/>
        <dbReference type="Rhea" id="RHEA-COMP:13733"/>
        <dbReference type="ChEBI" id="CHEBI:15378"/>
        <dbReference type="ChEBI" id="CHEBI:30616"/>
        <dbReference type="ChEBI" id="CHEBI:32682"/>
        <dbReference type="ChEBI" id="CHEBI:43474"/>
        <dbReference type="ChEBI" id="CHEBI:137986"/>
        <dbReference type="ChEBI" id="CHEBI:137990"/>
        <dbReference type="ChEBI" id="CHEBI:456216"/>
        <dbReference type="EC" id="6.3.2.30"/>
    </reaction>
</comment>